<dbReference type="Pfam" id="PF24176">
    <property type="entry name" value="TPR_TTI1_2nd"/>
    <property type="match status" value="1"/>
</dbReference>
<dbReference type="Pfam" id="PF24173">
    <property type="entry name" value="TPR_TTI1_N"/>
    <property type="match status" value="1"/>
</dbReference>
<dbReference type="InterPro" id="IPR057567">
    <property type="entry name" value="TPR_TTI1_C"/>
</dbReference>
<dbReference type="STRING" id="684364.F4NZR0"/>
<reference evidence="3 4" key="1">
    <citation type="submission" date="2009-12" db="EMBL/GenBank/DDBJ databases">
        <title>The draft genome of Batrachochytrium dendrobatidis.</title>
        <authorList>
            <consortium name="US DOE Joint Genome Institute (JGI-PGF)"/>
            <person name="Kuo A."/>
            <person name="Salamov A."/>
            <person name="Schmutz J."/>
            <person name="Lucas S."/>
            <person name="Pitluck S."/>
            <person name="Rosenblum E."/>
            <person name="Stajich J."/>
            <person name="Eisen M."/>
            <person name="Grigoriev I.V."/>
        </authorList>
    </citation>
    <scope>NUCLEOTIDE SEQUENCE [LARGE SCALE GENOMIC DNA]</scope>
    <source>
        <strain evidence="4">JAM81 / FGSC 10211</strain>
    </source>
</reference>
<dbReference type="OrthoDB" id="49511at2759"/>
<dbReference type="InterPro" id="IPR016024">
    <property type="entry name" value="ARM-type_fold"/>
</dbReference>
<dbReference type="Pfam" id="PF24181">
    <property type="entry name" value="TPR_TTI1_C"/>
    <property type="match status" value="1"/>
</dbReference>
<keyword evidence="4" id="KW-1185">Reference proteome</keyword>
<feature type="domain" description="TTI1 N-terminal TPR" evidence="1">
    <location>
        <begin position="22"/>
        <end position="416"/>
    </location>
</feature>
<dbReference type="InParanoid" id="F4NZR0"/>
<dbReference type="EMBL" id="GL882882">
    <property type="protein sequence ID" value="EGF81229.1"/>
    <property type="molecule type" value="Genomic_DNA"/>
</dbReference>
<protein>
    <submittedName>
        <fullName evidence="3">Uncharacterized protein</fullName>
    </submittedName>
</protein>
<dbReference type="FunCoup" id="F4NZR0">
    <property type="interactions" value="516"/>
</dbReference>
<dbReference type="InterPro" id="IPR049362">
    <property type="entry name" value="TTI1_rpt"/>
</dbReference>
<dbReference type="Proteomes" id="UP000007241">
    <property type="component" value="Unassembled WGS sequence"/>
</dbReference>
<dbReference type="Pfam" id="PF21547">
    <property type="entry name" value="TTI1"/>
    <property type="match status" value="1"/>
</dbReference>
<organism evidence="3 4">
    <name type="scientific">Batrachochytrium dendrobatidis (strain JAM81 / FGSC 10211)</name>
    <name type="common">Frog chytrid fungus</name>
    <dbReference type="NCBI Taxonomy" id="684364"/>
    <lineage>
        <taxon>Eukaryota</taxon>
        <taxon>Fungi</taxon>
        <taxon>Fungi incertae sedis</taxon>
        <taxon>Chytridiomycota</taxon>
        <taxon>Chytridiomycota incertae sedis</taxon>
        <taxon>Chytridiomycetes</taxon>
        <taxon>Rhizophydiales</taxon>
        <taxon>Rhizophydiales incertae sedis</taxon>
        <taxon>Batrachochytrium</taxon>
    </lineage>
</organism>
<dbReference type="SUPFAM" id="SSF48371">
    <property type="entry name" value="ARM repeat"/>
    <property type="match status" value="1"/>
</dbReference>
<evidence type="ECO:0000313" key="3">
    <source>
        <dbReference type="EMBL" id="EGF81229.1"/>
    </source>
</evidence>
<proteinExistence type="predicted"/>
<dbReference type="HOGENOM" id="CLU_255651_0_0_1"/>
<dbReference type="InterPro" id="IPR057566">
    <property type="entry name" value="TPR_TTI1_N"/>
</dbReference>
<dbReference type="PANTHER" id="PTHR18460">
    <property type="entry name" value="TEL2 INTERACTING PROTEIN 1 TTI1 FAMILY MEMBER"/>
    <property type="match status" value="1"/>
</dbReference>
<dbReference type="GeneID" id="18238371"/>
<dbReference type="InterPro" id="IPR052587">
    <property type="entry name" value="TELO2-interacting_protein_1"/>
</dbReference>
<name>F4NZR0_BATDJ</name>
<dbReference type="OMA" id="PHPKKPW"/>
<sequence>MTPIADSSLDPTSARLSKDRLFASLKPLCIQCMDPILCWKWNPSSTRPTSSHPVAMLLAELDSQISGLSVTDAADLVAPLLAYISFPLVEAIKSRMATSTTTECVCRCLAFLLQTSAPSVKYFQPPPALVSQLLLELPLIIFSPSLINNKQTLPQNPRQSLALTAVRPSEDLKLCVVKALSALFAGQQAMQSRPECTTSIDFTSAQLQPILAHNMILLLDLLATEKSIELCGHALNALADLVRLISVSPDALAQFLPGIVSGIVKYILIGDEKRHHSLFVGCFVVLELSIQGTLSDTMSTSFMVKQDTAKEILEQIASKVDLNQLKSLTLQDDSASSKEDKSKSQLKHIAPRTANWYKVNSNNISAILPKLAKLRLHQNPIVQTALLDFSTQLFISCTQSLSGTVSFFVDNIIILCSLLQSETLNNKSKSGNDSLHLAQHQLNTLQTTLQSSMATTRVLTDRLSQLLDHLPTQLTSTSETIQLETLLLINGYIRLLEIKAAPIIQGSINQVVKALLSVLVFETNGVRMVESRHRTLGAALTLMESVSASNAFDQDMSIPAPQRHFQTFYDDRILTQICRLCRLLAYYGDAEMLVDVFSTKLNVERTQTSETIDPLHQQVSQQHFSAALFVLGQIALGTLGGGLKDDGIDVAESNSTTRLSAVRLARSVIAEFLDLSILHMPTNISEKRLFLEPEAPTHLIKSNPTYSRNLQLQPTVRDFNHVIICTSLVLEGLGRLADVLTPDEATLILIDGLYPILEKLGDRSHAVSNAAGWALQQFAQTCSRSPLAFPSVVLPSIDFEKKDNETLPAQIGTVCKLVLSHIDYLVDSVSQRIRHIRHFPMAPKVLTAAIRVTGVEIVGPLLTDCVDLLIDVLDELGTSGRGGDLLLQELDSANHIKFNNDSKITHRHAIGLLDSDDPGLVGEVISVLYALIEVMANAPESKRAAQDVLAKRSGNLLGNVNTFRALNDKSKLIQDTDMHKVDDILGIQHCSAEIRAYFIERRKPVDDDADKNDSLSAKEFFEQRLKEAKPNRASIGNEMADELSEPTQKPDADPIPPTPFESLSHQILSNSVHFLSSDSPLIRVRVLRMLRMGISLLSNRPSDLNPLIHIIWPKLVSRVKDTLHYVALEAVLVIGAVVNVSPEFVRKRVSDDIIPIYAQLFKSLQTKASSAIMGKSKANESVANARSSVKRDVVSLLHPTSITSARNHIFESIDTTTVETRLFMACLSTLESMFDSMMLLRHDIDVLVTALIGLLNFRVYSVDVRNAVVDLIGRFIRGENKMPGNNGGNDWVWAVVWITAGASQLELTGGCQDKDVLLKSLSVTNGTREAFAPPGTYSEFDSERLIQVLDMCGEPGVSVVLNDKWAECDLAFGGRWTQST</sequence>
<evidence type="ECO:0000259" key="1">
    <source>
        <dbReference type="Pfam" id="PF24173"/>
    </source>
</evidence>
<feature type="domain" description="TTI1 C-terminal TPR" evidence="2">
    <location>
        <begin position="1010"/>
        <end position="1256"/>
    </location>
</feature>
<evidence type="ECO:0000313" key="4">
    <source>
        <dbReference type="Proteomes" id="UP000007241"/>
    </source>
</evidence>
<dbReference type="GO" id="GO:0005737">
    <property type="term" value="C:cytoplasm"/>
    <property type="evidence" value="ECO:0000318"/>
    <property type="project" value="GO_Central"/>
</dbReference>
<accession>F4NZR0</accession>
<gene>
    <name evidence="3" type="ORF">BATDEDRAFT_24039</name>
</gene>
<evidence type="ECO:0000259" key="2">
    <source>
        <dbReference type="Pfam" id="PF24181"/>
    </source>
</evidence>
<dbReference type="RefSeq" id="XP_006677895.1">
    <property type="nucleotide sequence ID" value="XM_006677832.1"/>
</dbReference>
<dbReference type="PANTHER" id="PTHR18460:SF3">
    <property type="entry name" value="TELO2-INTERACTING PROTEIN 1 HOMOLOG"/>
    <property type="match status" value="1"/>
</dbReference>